<dbReference type="RefSeq" id="WP_017127211.1">
    <property type="nucleotide sequence ID" value="NZ_JACAQE010000001.1"/>
</dbReference>
<feature type="chain" id="PRO_5031400064" description="Lipoprotein" evidence="3">
    <location>
        <begin position="27"/>
        <end position="246"/>
    </location>
</feature>
<proteinExistence type="predicted"/>
<dbReference type="EMBL" id="JACAQE010000001">
    <property type="protein sequence ID" value="NWC13010.1"/>
    <property type="molecule type" value="Genomic_DNA"/>
</dbReference>
<feature type="region of interest" description="Disordered" evidence="1">
    <location>
        <begin position="223"/>
        <end position="246"/>
    </location>
</feature>
<evidence type="ECO:0008006" key="6">
    <source>
        <dbReference type="Google" id="ProtNLM"/>
    </source>
</evidence>
<accession>A0A7Y7XW00</accession>
<keyword evidence="2" id="KW-1133">Transmembrane helix</keyword>
<keyword evidence="2" id="KW-0812">Transmembrane</keyword>
<protein>
    <recommendedName>
        <fullName evidence="6">Lipoprotein</fullName>
    </recommendedName>
</protein>
<evidence type="ECO:0000256" key="3">
    <source>
        <dbReference type="SAM" id="SignalP"/>
    </source>
</evidence>
<evidence type="ECO:0000313" key="4">
    <source>
        <dbReference type="EMBL" id="NWC13010.1"/>
    </source>
</evidence>
<feature type="signal peptide" evidence="3">
    <location>
        <begin position="1"/>
        <end position="26"/>
    </location>
</feature>
<evidence type="ECO:0000256" key="2">
    <source>
        <dbReference type="SAM" id="Phobius"/>
    </source>
</evidence>
<reference evidence="4 5" key="1">
    <citation type="submission" date="2020-04" db="EMBL/GenBank/DDBJ databases">
        <title>Molecular characterization of pseudomonads from Agaricus bisporus reveal novel blotch 2 pathogens in Western Europe.</title>
        <authorList>
            <person name="Taparia T."/>
            <person name="Krijger M."/>
            <person name="Haynes E."/>
            <person name="Elpinstone J.G."/>
            <person name="Noble R."/>
            <person name="Van Der Wolf J."/>
        </authorList>
    </citation>
    <scope>NUCLEOTIDE SEQUENCE [LARGE SCALE GENOMIC DNA]</scope>
    <source>
        <strain evidence="4 5">IPO3738</strain>
    </source>
</reference>
<dbReference type="Proteomes" id="UP000517547">
    <property type="component" value="Unassembled WGS sequence"/>
</dbReference>
<evidence type="ECO:0000256" key="1">
    <source>
        <dbReference type="SAM" id="MobiDB-lite"/>
    </source>
</evidence>
<organism evidence="4 5">
    <name type="scientific">Pseudomonas gingeri</name>
    <dbReference type="NCBI Taxonomy" id="117681"/>
    <lineage>
        <taxon>Bacteria</taxon>
        <taxon>Pseudomonadati</taxon>
        <taxon>Pseudomonadota</taxon>
        <taxon>Gammaproteobacteria</taxon>
        <taxon>Pseudomonadales</taxon>
        <taxon>Pseudomonadaceae</taxon>
        <taxon>Pseudomonas</taxon>
    </lineage>
</organism>
<gene>
    <name evidence="4" type="ORF">HX845_05075</name>
</gene>
<sequence length="246" mass="26608">MRRTLCSVLSLTILTSLLSGCTTVPARPAMTGPQVYGYTLNQQLTAEQLQKLTDSGKSIVGSFKLYQQRHEDGSVLGIYADSKLWLDTVTSTSREFSTESDCQAALEADGAQVKAVIDEFNAQRGNPQGTPRQVGDVYAAQAADACQRIGDPGAGADAYRYTLWVTLRTETSALDQFFPRKVEETHISVWSLAAFAVLITATIAVIVMSKGAGLGSCTSYQSPNYPPSNDPYSKKECTKELKGQDN</sequence>
<dbReference type="AlphaFoldDB" id="A0A7Y7XW00"/>
<comment type="caution">
    <text evidence="4">The sequence shown here is derived from an EMBL/GenBank/DDBJ whole genome shotgun (WGS) entry which is preliminary data.</text>
</comment>
<keyword evidence="2" id="KW-0472">Membrane</keyword>
<name>A0A7Y7XW00_9PSED</name>
<feature type="transmembrane region" description="Helical" evidence="2">
    <location>
        <begin position="187"/>
        <end position="207"/>
    </location>
</feature>
<dbReference type="PROSITE" id="PS51257">
    <property type="entry name" value="PROKAR_LIPOPROTEIN"/>
    <property type="match status" value="1"/>
</dbReference>
<evidence type="ECO:0000313" key="5">
    <source>
        <dbReference type="Proteomes" id="UP000517547"/>
    </source>
</evidence>
<keyword evidence="3" id="KW-0732">Signal</keyword>
<feature type="compositionally biased region" description="Basic and acidic residues" evidence="1">
    <location>
        <begin position="232"/>
        <end position="246"/>
    </location>
</feature>